<feature type="transmembrane region" description="Helical" evidence="1">
    <location>
        <begin position="35"/>
        <end position="55"/>
    </location>
</feature>
<dbReference type="PANTHER" id="PTHR30336">
    <property type="entry name" value="INNER MEMBRANE PROTEIN, PROBABLE PERMEASE"/>
    <property type="match status" value="1"/>
</dbReference>
<dbReference type="HOGENOM" id="CLU_051474_2_2_9"/>
<dbReference type="InterPro" id="IPR003848">
    <property type="entry name" value="DUF218"/>
</dbReference>
<reference evidence="3 4" key="1">
    <citation type="journal article" date="2006" name="Genome Res.">
        <title>Skewed genomic variability in strains of the toxigenic bacterial pathogen, Clostridium perfringens.</title>
        <authorList>
            <person name="Myers G.S."/>
            <person name="Rasko D.A."/>
            <person name="Cheung J.K."/>
            <person name="Ravel J."/>
            <person name="Seshadri R."/>
            <person name="Deboy R.T."/>
            <person name="Ren Q."/>
            <person name="Varga J."/>
            <person name="Awad M.M."/>
            <person name="Brinkac L.M."/>
            <person name="Daugherty S.C."/>
            <person name="Haft D.H."/>
            <person name="Dodson R.J."/>
            <person name="Madupu R."/>
            <person name="Nelson W.C."/>
            <person name="Rosovitz M.J."/>
            <person name="Sullivan S.A."/>
            <person name="Khouri H."/>
            <person name="Dimitrov G.I."/>
            <person name="Watkins K.L."/>
            <person name="Mulligan S."/>
            <person name="Benton J."/>
            <person name="Radune D."/>
            <person name="Fisher D.J."/>
            <person name="Atkins H.S."/>
            <person name="Hiscox T."/>
            <person name="Jost B.H."/>
            <person name="Billington S.J."/>
            <person name="Songer J.G."/>
            <person name="McClane B.A."/>
            <person name="Titball R.W."/>
            <person name="Rood J.I."/>
            <person name="Melville S.B."/>
            <person name="Paulsen I.T."/>
        </authorList>
    </citation>
    <scope>NUCLEOTIDE SEQUENCE [LARGE SCALE GENOMIC DNA]</scope>
    <source>
        <strain evidence="4">ATCC 13124 / DSM 756 / JCM 1290 / NCIMB 6125 / NCTC 8237 / S 107 / Type A</strain>
    </source>
</reference>
<keyword evidence="1" id="KW-0812">Transmembrane</keyword>
<gene>
    <name evidence="3" type="ordered locus">CPF_1451</name>
</gene>
<keyword evidence="1" id="KW-1133">Transmembrane helix</keyword>
<keyword evidence="1" id="KW-0472">Membrane</keyword>
<name>A0A0H2YTS7_CLOP1</name>
<accession>A0A0H2YTS7</accession>
<evidence type="ECO:0000259" key="2">
    <source>
        <dbReference type="Pfam" id="PF02698"/>
    </source>
</evidence>
<dbReference type="KEGG" id="cpf:CPF_1451"/>
<keyword evidence="4" id="KW-1185">Reference proteome</keyword>
<dbReference type="GO" id="GO:0043164">
    <property type="term" value="P:Gram-negative-bacterium-type cell wall biogenesis"/>
    <property type="evidence" value="ECO:0007669"/>
    <property type="project" value="TreeGrafter"/>
</dbReference>
<feature type="transmembrane region" description="Helical" evidence="1">
    <location>
        <begin position="5"/>
        <end position="23"/>
    </location>
</feature>
<feature type="transmembrane region" description="Helical" evidence="1">
    <location>
        <begin position="67"/>
        <end position="88"/>
    </location>
</feature>
<dbReference type="Gene3D" id="3.40.50.620">
    <property type="entry name" value="HUPs"/>
    <property type="match status" value="1"/>
</dbReference>
<feature type="domain" description="DUF218" evidence="2">
    <location>
        <begin position="97"/>
        <end position="243"/>
    </location>
</feature>
<dbReference type="Pfam" id="PF02698">
    <property type="entry name" value="DUF218"/>
    <property type="match status" value="1"/>
</dbReference>
<protein>
    <recommendedName>
        <fullName evidence="2">DUF218 domain-containing protein</fullName>
    </recommendedName>
</protein>
<dbReference type="InterPro" id="IPR051599">
    <property type="entry name" value="Cell_Envelope_Assoc"/>
</dbReference>
<dbReference type="Proteomes" id="UP000001823">
    <property type="component" value="Chromosome"/>
</dbReference>
<dbReference type="GO" id="GO:0000270">
    <property type="term" value="P:peptidoglycan metabolic process"/>
    <property type="evidence" value="ECO:0007669"/>
    <property type="project" value="TreeGrafter"/>
</dbReference>
<evidence type="ECO:0000313" key="3">
    <source>
        <dbReference type="EMBL" id="ABG84441.1"/>
    </source>
</evidence>
<proteinExistence type="predicted"/>
<organism evidence="3 4">
    <name type="scientific">Clostridium perfringens (strain ATCC 13124 / DSM 756 / JCM 1290 / NCIMB 6125 / NCTC 8237 / Type A)</name>
    <dbReference type="NCBI Taxonomy" id="195103"/>
    <lineage>
        <taxon>Bacteria</taxon>
        <taxon>Bacillati</taxon>
        <taxon>Bacillota</taxon>
        <taxon>Clostridia</taxon>
        <taxon>Eubacteriales</taxon>
        <taxon>Clostridiaceae</taxon>
        <taxon>Clostridium</taxon>
    </lineage>
</organism>
<dbReference type="GO" id="GO:0005886">
    <property type="term" value="C:plasma membrane"/>
    <property type="evidence" value="ECO:0007669"/>
    <property type="project" value="TreeGrafter"/>
</dbReference>
<evidence type="ECO:0000313" key="4">
    <source>
        <dbReference type="Proteomes" id="UP000001823"/>
    </source>
</evidence>
<dbReference type="EMBL" id="CP000246">
    <property type="protein sequence ID" value="ABG84441.1"/>
    <property type="molecule type" value="Genomic_DNA"/>
</dbReference>
<dbReference type="eggNOG" id="COG1434">
    <property type="taxonomic scope" value="Bacteria"/>
</dbReference>
<dbReference type="PANTHER" id="PTHR30336:SF4">
    <property type="entry name" value="ENVELOPE BIOGENESIS FACTOR ELYC"/>
    <property type="match status" value="1"/>
</dbReference>
<dbReference type="PaxDb" id="195103-CPF_1451"/>
<dbReference type="CDD" id="cd06259">
    <property type="entry name" value="YdcF-like"/>
    <property type="match status" value="1"/>
</dbReference>
<dbReference type="AlphaFoldDB" id="A0A0H2YTS7"/>
<evidence type="ECO:0000256" key="1">
    <source>
        <dbReference type="SAM" id="Phobius"/>
    </source>
</evidence>
<dbReference type="InterPro" id="IPR014729">
    <property type="entry name" value="Rossmann-like_a/b/a_fold"/>
</dbReference>
<dbReference type="RefSeq" id="WP_011590709.1">
    <property type="nucleotide sequence ID" value="NC_008261.1"/>
</dbReference>
<sequence length="257" mass="29302">MKSLVIKFISIFLGIICILYYILVNALSGKTTFSSFYLILGVVIILYTLFINKLLKLQWFKTVYKPMKILALICISIFIIVEGAIIFYPKKSLKPCDYIVVLGAGIRGENLTATLRDRLDKTIEYLEKTGFNGEIVVSGGQGPGESITEAYAMEKYLVENGVPKDKIVLENKATSTYENLNYSKKIIENLSGKPIKDLDILIVTTDFHAMRSNLLAKRNGYNKAYLYTSKTQWYLVPSMYAREFFAFCKSYFLDKRI</sequence>